<feature type="region of interest" description="Disordered" evidence="1">
    <location>
        <begin position="520"/>
        <end position="553"/>
    </location>
</feature>
<dbReference type="Proteomes" id="UP000779574">
    <property type="component" value="Unassembled WGS sequence"/>
</dbReference>
<feature type="compositionally biased region" description="Acidic residues" evidence="1">
    <location>
        <begin position="326"/>
        <end position="341"/>
    </location>
</feature>
<evidence type="ECO:0000256" key="1">
    <source>
        <dbReference type="SAM" id="MobiDB-lite"/>
    </source>
</evidence>
<accession>A0A9P8EI64</accession>
<comment type="caution">
    <text evidence="2">The sequence shown here is derived from an EMBL/GenBank/DDBJ whole genome shotgun (WGS) entry which is preliminary data.</text>
</comment>
<feature type="region of interest" description="Disordered" evidence="1">
    <location>
        <begin position="313"/>
        <end position="350"/>
    </location>
</feature>
<reference evidence="2" key="1">
    <citation type="journal article" date="2021" name="J Fungi (Basel)">
        <title>Virulence traits and population genomics of the black yeast Aureobasidium melanogenum.</title>
        <authorList>
            <person name="Cernosa A."/>
            <person name="Sun X."/>
            <person name="Gostincar C."/>
            <person name="Fang C."/>
            <person name="Gunde-Cimerman N."/>
            <person name="Song Z."/>
        </authorList>
    </citation>
    <scope>NUCLEOTIDE SEQUENCE</scope>
    <source>
        <strain evidence="2">EXF-9911</strain>
    </source>
</reference>
<protein>
    <submittedName>
        <fullName evidence="2">Uncharacterized protein</fullName>
    </submittedName>
</protein>
<evidence type="ECO:0000313" key="3">
    <source>
        <dbReference type="Proteomes" id="UP000779574"/>
    </source>
</evidence>
<gene>
    <name evidence="2" type="ORF">KCU76_g7767</name>
</gene>
<sequence>MNVRLSLSDPSVKELARASCAHERYYDALPKLQGEANWQEWSDALQHAALMAGTDAVLNGELKHPQSLEGQQSTTSEWNDNVRRTAIWRSRNESLLKAMRNTSDVDFDDLGGLNACRTYLGLKSKYHITDHQRAFDIFSTELTEEYIELTNTPREAADRLQEAFDRYNHLAGCEIKQRLPENFLKLIFLDSLDPEVYGDLRKALLKDYNVLALDQGSALTFNELVDLVIDGHNRLLQEQADSHIPKPATSSQQCAKRNISQVDGPAPPDLHAPCSLPYHKNAKHTNQKCKTQNPRLRPKNWTASVQDQEYLAEHPEIENPYSNDSSSDDSGSDESDSEAEDVERSKPVLKANGSWRDTAVACYKEVKAQIDVVTAGFNNTSNIPRKYPTLRGDLTGEWLLYSKGYNPGTGGKCHMRLWSTTSKNLKRLHPDNQRYKGKLSIGRCGKVKMFDIAQFSPPHHVTGRCLQIIFSQSGRKSCDARMTFWGDGKMLVTIPALVTGDQSGKTIEFAGLKTKHALRSAGARAQTKPDSSDDSGESGSSGDSSDDEERYDRVIRTDRQVSVAIKVEEDENTARVRGAEEAIADKIATTIGAVQKQKDMVGQRVIVPLHAQSGKWCLHSAKYRPGLNKDTTISFYAH</sequence>
<feature type="region of interest" description="Disordered" evidence="1">
    <location>
        <begin position="242"/>
        <end position="300"/>
    </location>
</feature>
<dbReference type="AlphaFoldDB" id="A0A9P8EI64"/>
<organism evidence="2 3">
    <name type="scientific">Aureobasidium melanogenum</name>
    <name type="common">Aureobasidium pullulans var. melanogenum</name>
    <dbReference type="NCBI Taxonomy" id="46634"/>
    <lineage>
        <taxon>Eukaryota</taxon>
        <taxon>Fungi</taxon>
        <taxon>Dikarya</taxon>
        <taxon>Ascomycota</taxon>
        <taxon>Pezizomycotina</taxon>
        <taxon>Dothideomycetes</taxon>
        <taxon>Dothideomycetidae</taxon>
        <taxon>Dothideales</taxon>
        <taxon>Saccotheciaceae</taxon>
        <taxon>Aureobasidium</taxon>
    </lineage>
</organism>
<proteinExistence type="predicted"/>
<evidence type="ECO:0000313" key="2">
    <source>
        <dbReference type="EMBL" id="KAG9690972.1"/>
    </source>
</evidence>
<dbReference type="OrthoDB" id="3935425at2759"/>
<feature type="non-terminal residue" evidence="2">
    <location>
        <position position="1"/>
    </location>
</feature>
<name>A0A9P8EI64_AURME</name>
<reference evidence="2" key="2">
    <citation type="submission" date="2021-08" db="EMBL/GenBank/DDBJ databases">
        <authorList>
            <person name="Gostincar C."/>
            <person name="Sun X."/>
            <person name="Song Z."/>
            <person name="Gunde-Cimerman N."/>
        </authorList>
    </citation>
    <scope>NUCLEOTIDE SEQUENCE</scope>
    <source>
        <strain evidence="2">EXF-9911</strain>
    </source>
</reference>
<dbReference type="EMBL" id="JAHFXF010000286">
    <property type="protein sequence ID" value="KAG9690972.1"/>
    <property type="molecule type" value="Genomic_DNA"/>
</dbReference>
<feature type="compositionally biased region" description="Polar residues" evidence="1">
    <location>
        <begin position="248"/>
        <end position="261"/>
    </location>
</feature>